<dbReference type="PANTHER" id="PTHR36943:SF1">
    <property type="entry name" value="CCHC-TYPE DOMAIN-CONTAINING PROTEIN"/>
    <property type="match status" value="1"/>
</dbReference>
<organism evidence="2 3">
    <name type="scientific">Rhamnusium bicolor</name>
    <dbReference type="NCBI Taxonomy" id="1586634"/>
    <lineage>
        <taxon>Eukaryota</taxon>
        <taxon>Metazoa</taxon>
        <taxon>Ecdysozoa</taxon>
        <taxon>Arthropoda</taxon>
        <taxon>Hexapoda</taxon>
        <taxon>Insecta</taxon>
        <taxon>Pterygota</taxon>
        <taxon>Neoptera</taxon>
        <taxon>Endopterygota</taxon>
        <taxon>Coleoptera</taxon>
        <taxon>Polyphaga</taxon>
        <taxon>Cucujiformia</taxon>
        <taxon>Chrysomeloidea</taxon>
        <taxon>Cerambycidae</taxon>
        <taxon>Lepturinae</taxon>
        <taxon>Rhagiini</taxon>
        <taxon>Rhamnusium</taxon>
    </lineage>
</organism>
<evidence type="ECO:0000313" key="2">
    <source>
        <dbReference type="EMBL" id="KAJ8945783.1"/>
    </source>
</evidence>
<dbReference type="Gene3D" id="2.40.70.10">
    <property type="entry name" value="Acid Proteases"/>
    <property type="match status" value="1"/>
</dbReference>
<dbReference type="EMBL" id="JANEYF010002496">
    <property type="protein sequence ID" value="KAJ8945783.1"/>
    <property type="molecule type" value="Genomic_DNA"/>
</dbReference>
<sequence length="268" mass="30430">MALIGNIEQFKGNAEEFETYVERVEHLFKVNNVSQEMKVSMFITLAGSEVYQTLRNLAAPRIPTELTADEYNGYEEVNSDLLNLNTVRGNETAPYRILLKLEQKRVAFEVDTGACKSVMSFRRFKEILNVPLKPVTYKSNVVSGQDIKAVGECLVEVQYGGQNYQPFLTIIESNKDFVPLLGRNWLNILCPNWQSSFGTENQSVNHIYDTGKEKSQDHSEQPPDPEPQIENGNIIEAEAEEADSVKDYAKPQTEPTKAMHLRTLDYEN</sequence>
<keyword evidence="3" id="KW-1185">Reference proteome</keyword>
<dbReference type="Proteomes" id="UP001162156">
    <property type="component" value="Unassembled WGS sequence"/>
</dbReference>
<feature type="compositionally biased region" description="Basic and acidic residues" evidence="1">
    <location>
        <begin position="211"/>
        <end position="221"/>
    </location>
</feature>
<accession>A0AAV8Y418</accession>
<gene>
    <name evidence="2" type="ORF">NQ314_009052</name>
</gene>
<proteinExistence type="predicted"/>
<dbReference type="PANTHER" id="PTHR36943">
    <property type="entry name" value="CCHC-TYPE DOMAIN-CONTAINING PROTEIN"/>
    <property type="match status" value="1"/>
</dbReference>
<protein>
    <submittedName>
        <fullName evidence="2">Uncharacterized protein</fullName>
    </submittedName>
</protein>
<dbReference type="InterPro" id="IPR021109">
    <property type="entry name" value="Peptidase_aspartic_dom_sf"/>
</dbReference>
<evidence type="ECO:0000313" key="3">
    <source>
        <dbReference type="Proteomes" id="UP001162156"/>
    </source>
</evidence>
<comment type="caution">
    <text evidence="2">The sequence shown here is derived from an EMBL/GenBank/DDBJ whole genome shotgun (WGS) entry which is preliminary data.</text>
</comment>
<name>A0AAV8Y418_9CUCU</name>
<evidence type="ECO:0000256" key="1">
    <source>
        <dbReference type="SAM" id="MobiDB-lite"/>
    </source>
</evidence>
<dbReference type="AlphaFoldDB" id="A0AAV8Y418"/>
<reference evidence="2" key="1">
    <citation type="journal article" date="2023" name="Insect Mol. Biol.">
        <title>Genome sequencing provides insights into the evolution of gene families encoding plant cell wall-degrading enzymes in longhorned beetles.</title>
        <authorList>
            <person name="Shin N.R."/>
            <person name="Okamura Y."/>
            <person name="Kirsch R."/>
            <person name="Pauchet Y."/>
        </authorList>
    </citation>
    <scope>NUCLEOTIDE SEQUENCE</scope>
    <source>
        <strain evidence="2">RBIC_L_NR</strain>
    </source>
</reference>
<feature type="region of interest" description="Disordered" evidence="1">
    <location>
        <begin position="211"/>
        <end position="268"/>
    </location>
</feature>
<dbReference type="SUPFAM" id="SSF50630">
    <property type="entry name" value="Acid proteases"/>
    <property type="match status" value="1"/>
</dbReference>